<evidence type="ECO:0000313" key="8">
    <source>
        <dbReference type="Proteomes" id="UP000178783"/>
    </source>
</evidence>
<protein>
    <recommendedName>
        <fullName evidence="6">Ribosomal RNA small subunit methyltransferase H</fullName>
        <ecNumber evidence="6">2.1.1.199</ecNumber>
    </recommendedName>
    <alternativeName>
        <fullName evidence="6">16S rRNA m(4)C1402 methyltransferase</fullName>
    </alternativeName>
    <alternativeName>
        <fullName evidence="6">rRNA (cytosine-N(4)-)-methyltransferase RsmH</fullName>
    </alternativeName>
</protein>
<dbReference type="Gene3D" id="3.40.50.150">
    <property type="entry name" value="Vaccinia Virus protein VP39"/>
    <property type="match status" value="1"/>
</dbReference>
<dbReference type="STRING" id="1797989.A3H66_02550"/>
<name>A0A1F5SCL0_9BACT</name>
<feature type="binding site" evidence="6">
    <location>
        <position position="53"/>
    </location>
    <ligand>
        <name>S-adenosyl-L-methionine</name>
        <dbReference type="ChEBI" id="CHEBI:59789"/>
    </ligand>
</feature>
<dbReference type="GO" id="GO:0005737">
    <property type="term" value="C:cytoplasm"/>
    <property type="evidence" value="ECO:0007669"/>
    <property type="project" value="UniProtKB-SubCell"/>
</dbReference>
<dbReference type="CDD" id="cd02440">
    <property type="entry name" value="AdoMet_MTases"/>
    <property type="match status" value="1"/>
</dbReference>
<keyword evidence="2 6" id="KW-0698">rRNA processing</keyword>
<dbReference type="InterPro" id="IPR023397">
    <property type="entry name" value="SAM-dep_MeTrfase_MraW_recog"/>
</dbReference>
<dbReference type="GO" id="GO:0070475">
    <property type="term" value="P:rRNA base methylation"/>
    <property type="evidence" value="ECO:0007669"/>
    <property type="project" value="UniProtKB-UniRule"/>
</dbReference>
<keyword evidence="5 6" id="KW-0949">S-adenosyl-L-methionine</keyword>
<accession>A0A1F5SCL0</accession>
<dbReference type="InterPro" id="IPR029063">
    <property type="entry name" value="SAM-dependent_MTases_sf"/>
</dbReference>
<feature type="binding site" evidence="6">
    <location>
        <position position="104"/>
    </location>
    <ligand>
        <name>S-adenosyl-L-methionine</name>
        <dbReference type="ChEBI" id="CHEBI:59789"/>
    </ligand>
</feature>
<comment type="function">
    <text evidence="6">Specifically methylates the N4 position of cytidine in position 1402 (C1402) of 16S rRNA.</text>
</comment>
<dbReference type="EC" id="2.1.1.199" evidence="6"/>
<keyword evidence="4 6" id="KW-0808">Transferase</keyword>
<gene>
    <name evidence="6" type="primary">rsmH</name>
    <name evidence="7" type="ORF">A3H66_02550</name>
</gene>
<dbReference type="Gene3D" id="1.10.150.170">
    <property type="entry name" value="Putative methyltransferase TM0872, insert domain"/>
    <property type="match status" value="1"/>
</dbReference>
<dbReference type="SUPFAM" id="SSF81799">
    <property type="entry name" value="Putative methyltransferase TM0872, insert domain"/>
    <property type="match status" value="1"/>
</dbReference>
<keyword evidence="3 6" id="KW-0489">Methyltransferase</keyword>
<evidence type="ECO:0000256" key="3">
    <source>
        <dbReference type="ARBA" id="ARBA00022603"/>
    </source>
</evidence>
<evidence type="ECO:0000256" key="1">
    <source>
        <dbReference type="ARBA" id="ARBA00010396"/>
    </source>
</evidence>
<reference evidence="7 8" key="1">
    <citation type="journal article" date="2016" name="Nat. Commun.">
        <title>Thousands of microbial genomes shed light on interconnected biogeochemical processes in an aquifer system.</title>
        <authorList>
            <person name="Anantharaman K."/>
            <person name="Brown C.T."/>
            <person name="Hug L.A."/>
            <person name="Sharon I."/>
            <person name="Castelle C.J."/>
            <person name="Probst A.J."/>
            <person name="Thomas B.C."/>
            <person name="Singh A."/>
            <person name="Wilkins M.J."/>
            <person name="Karaoz U."/>
            <person name="Brodie E.L."/>
            <person name="Williams K.H."/>
            <person name="Hubbard S.S."/>
            <person name="Banfield J.F."/>
        </authorList>
    </citation>
    <scope>NUCLEOTIDE SEQUENCE [LARGE SCALE GENOMIC DNA]</scope>
</reference>
<evidence type="ECO:0000313" key="7">
    <source>
        <dbReference type="EMBL" id="OGF24001.1"/>
    </source>
</evidence>
<feature type="binding site" evidence="6">
    <location>
        <position position="111"/>
    </location>
    <ligand>
        <name>S-adenosyl-L-methionine</name>
        <dbReference type="ChEBI" id="CHEBI:59789"/>
    </ligand>
</feature>
<dbReference type="GO" id="GO:0071424">
    <property type="term" value="F:rRNA (cytosine-N4-)-methyltransferase activity"/>
    <property type="evidence" value="ECO:0007669"/>
    <property type="project" value="UniProtKB-UniRule"/>
</dbReference>
<dbReference type="Pfam" id="PF01795">
    <property type="entry name" value="Methyltransf_5"/>
    <property type="match status" value="1"/>
</dbReference>
<dbReference type="HAMAP" id="MF_01007">
    <property type="entry name" value="16SrRNA_methyltr_H"/>
    <property type="match status" value="1"/>
</dbReference>
<dbReference type="PIRSF" id="PIRSF004486">
    <property type="entry name" value="MraW"/>
    <property type="match status" value="1"/>
</dbReference>
<evidence type="ECO:0000256" key="5">
    <source>
        <dbReference type="ARBA" id="ARBA00022691"/>
    </source>
</evidence>
<dbReference type="PANTHER" id="PTHR11265">
    <property type="entry name" value="S-ADENOSYL-METHYLTRANSFERASE MRAW"/>
    <property type="match status" value="1"/>
</dbReference>
<dbReference type="SUPFAM" id="SSF53335">
    <property type="entry name" value="S-adenosyl-L-methionine-dependent methyltransferases"/>
    <property type="match status" value="1"/>
</dbReference>
<comment type="similarity">
    <text evidence="1 6">Belongs to the methyltransferase superfamily. RsmH family.</text>
</comment>
<comment type="subcellular location">
    <subcellularLocation>
        <location evidence="6">Cytoplasm</location>
    </subcellularLocation>
</comment>
<evidence type="ECO:0000256" key="2">
    <source>
        <dbReference type="ARBA" id="ARBA00022552"/>
    </source>
</evidence>
<organism evidence="7 8">
    <name type="scientific">Candidatus Falkowbacteria bacterium RIFCSPLOWO2_02_FULL_45_21</name>
    <dbReference type="NCBI Taxonomy" id="1797989"/>
    <lineage>
        <taxon>Bacteria</taxon>
        <taxon>Candidatus Falkowiibacteriota</taxon>
    </lineage>
</organism>
<keyword evidence="6" id="KW-0963">Cytoplasm</keyword>
<proteinExistence type="inferred from homology"/>
<dbReference type="EMBL" id="MFFW01000040">
    <property type="protein sequence ID" value="OGF24001.1"/>
    <property type="molecule type" value="Genomic_DNA"/>
</dbReference>
<feature type="binding site" evidence="6">
    <location>
        <position position="81"/>
    </location>
    <ligand>
        <name>S-adenosyl-L-methionine</name>
        <dbReference type="ChEBI" id="CHEBI:59789"/>
    </ligand>
</feature>
<dbReference type="AlphaFoldDB" id="A0A1F5SCL0"/>
<evidence type="ECO:0000256" key="6">
    <source>
        <dbReference type="HAMAP-Rule" id="MF_01007"/>
    </source>
</evidence>
<dbReference type="NCBIfam" id="TIGR00006">
    <property type="entry name" value="16S rRNA (cytosine(1402)-N(4))-methyltransferase RsmH"/>
    <property type="match status" value="1"/>
</dbReference>
<comment type="catalytic activity">
    <reaction evidence="6">
        <text>cytidine(1402) in 16S rRNA + S-adenosyl-L-methionine = N(4)-methylcytidine(1402) in 16S rRNA + S-adenosyl-L-homocysteine + H(+)</text>
        <dbReference type="Rhea" id="RHEA:42928"/>
        <dbReference type="Rhea" id="RHEA-COMP:10286"/>
        <dbReference type="Rhea" id="RHEA-COMP:10287"/>
        <dbReference type="ChEBI" id="CHEBI:15378"/>
        <dbReference type="ChEBI" id="CHEBI:57856"/>
        <dbReference type="ChEBI" id="CHEBI:59789"/>
        <dbReference type="ChEBI" id="CHEBI:74506"/>
        <dbReference type="ChEBI" id="CHEBI:82748"/>
        <dbReference type="EC" id="2.1.1.199"/>
    </reaction>
</comment>
<comment type="caution">
    <text evidence="7">The sequence shown here is derived from an EMBL/GenBank/DDBJ whole genome shotgun (WGS) entry which is preliminary data.</text>
</comment>
<evidence type="ECO:0000256" key="4">
    <source>
        <dbReference type="ARBA" id="ARBA00022679"/>
    </source>
</evidence>
<sequence>MAYKHASVMLKEVIEYLAPKPGGYYIDCTLGGGGYTKELAKKISPEGKILAIDLDEMAVENFRILNADLRFNNVIISQGNFKNLLEIVKKYFRDFTEFDGIIFDLGLSSAQLEDRSRGFSFNLADAPLRMNFGEPINETAENIINSWGAKDLAKIFKDYGEEKFAHKIASAIAAKRQLKRITAGGQLVKIITDALPIRLLSAKIHPATKIFQALRITVNQELENLRSVLPQAIGLLKPGGKLAVVSYHSLEDRIVKRYFKQESRDCLCPPSYPICQCGHRAKLKVLTAKIIKPSSREILNNPRARSAKLRVAEKL</sequence>
<dbReference type="InterPro" id="IPR002903">
    <property type="entry name" value="RsmH"/>
</dbReference>
<feature type="binding site" evidence="6">
    <location>
        <begin position="33"/>
        <end position="35"/>
    </location>
    <ligand>
        <name>S-adenosyl-L-methionine</name>
        <dbReference type="ChEBI" id="CHEBI:59789"/>
    </ligand>
</feature>
<dbReference type="PANTHER" id="PTHR11265:SF0">
    <property type="entry name" value="12S RRNA N4-METHYLCYTIDINE METHYLTRANSFERASE"/>
    <property type="match status" value="1"/>
</dbReference>
<dbReference type="Proteomes" id="UP000178783">
    <property type="component" value="Unassembled WGS sequence"/>
</dbReference>